<reference evidence="4" key="1">
    <citation type="submission" date="2016-10" db="EMBL/GenBank/DDBJ databases">
        <authorList>
            <person name="Varghese N."/>
            <person name="Submissions S."/>
        </authorList>
    </citation>
    <scope>NUCLEOTIDE SEQUENCE [LARGE SCALE GENOMIC DNA]</scope>
    <source>
        <strain evidence="4">DSM 17875</strain>
    </source>
</reference>
<dbReference type="SUPFAM" id="SSF141868">
    <property type="entry name" value="EAL domain-like"/>
    <property type="match status" value="1"/>
</dbReference>
<feature type="domain" description="GGDEF" evidence="2">
    <location>
        <begin position="34"/>
        <end position="165"/>
    </location>
</feature>
<keyword evidence="4" id="KW-1185">Reference proteome</keyword>
<dbReference type="Pfam" id="PF00563">
    <property type="entry name" value="EAL"/>
    <property type="match status" value="1"/>
</dbReference>
<dbReference type="Proteomes" id="UP000243232">
    <property type="component" value="Chromosome I"/>
</dbReference>
<dbReference type="CDD" id="cd01949">
    <property type="entry name" value="GGDEF"/>
    <property type="match status" value="1"/>
</dbReference>
<dbReference type="NCBIfam" id="TIGR00254">
    <property type="entry name" value="GGDEF"/>
    <property type="match status" value="1"/>
</dbReference>
<evidence type="ECO:0000313" key="3">
    <source>
        <dbReference type="EMBL" id="SDU19005.1"/>
    </source>
</evidence>
<gene>
    <name evidence="3" type="ORF">SAMN05216296_2298</name>
</gene>
<dbReference type="PROSITE" id="PS50883">
    <property type="entry name" value="EAL"/>
    <property type="match status" value="1"/>
</dbReference>
<dbReference type="OrthoDB" id="9804951at2"/>
<dbReference type="PANTHER" id="PTHR44757:SF2">
    <property type="entry name" value="BIOFILM ARCHITECTURE MAINTENANCE PROTEIN MBAA"/>
    <property type="match status" value="1"/>
</dbReference>
<dbReference type="InterPro" id="IPR043128">
    <property type="entry name" value="Rev_trsase/Diguanyl_cyclase"/>
</dbReference>
<evidence type="ECO:0000259" key="1">
    <source>
        <dbReference type="PROSITE" id="PS50883"/>
    </source>
</evidence>
<dbReference type="CDD" id="cd01948">
    <property type="entry name" value="EAL"/>
    <property type="match status" value="1"/>
</dbReference>
<dbReference type="InterPro" id="IPR001633">
    <property type="entry name" value="EAL_dom"/>
</dbReference>
<proteinExistence type="predicted"/>
<dbReference type="Gene3D" id="3.30.70.270">
    <property type="match status" value="1"/>
</dbReference>
<name>A0A1H2GHD2_9PSED</name>
<organism evidence="3 4">
    <name type="scientific">Pseudomonas pohangensis</name>
    <dbReference type="NCBI Taxonomy" id="364197"/>
    <lineage>
        <taxon>Bacteria</taxon>
        <taxon>Pseudomonadati</taxon>
        <taxon>Pseudomonadota</taxon>
        <taxon>Gammaproteobacteria</taxon>
        <taxon>Pseudomonadales</taxon>
        <taxon>Pseudomonadaceae</taxon>
        <taxon>Pseudomonas</taxon>
    </lineage>
</organism>
<accession>A0A1H2GHD2</accession>
<dbReference type="InterPro" id="IPR029787">
    <property type="entry name" value="Nucleotide_cyclase"/>
</dbReference>
<dbReference type="SUPFAM" id="SSF55073">
    <property type="entry name" value="Nucleotide cyclase"/>
    <property type="match status" value="1"/>
</dbReference>
<dbReference type="InterPro" id="IPR035919">
    <property type="entry name" value="EAL_sf"/>
</dbReference>
<dbReference type="SMART" id="SM00052">
    <property type="entry name" value="EAL"/>
    <property type="match status" value="1"/>
</dbReference>
<dbReference type="InterPro" id="IPR000160">
    <property type="entry name" value="GGDEF_dom"/>
</dbReference>
<evidence type="ECO:0000259" key="2">
    <source>
        <dbReference type="PROSITE" id="PS50887"/>
    </source>
</evidence>
<dbReference type="Pfam" id="PF00990">
    <property type="entry name" value="GGDEF"/>
    <property type="match status" value="1"/>
</dbReference>
<dbReference type="InterPro" id="IPR052155">
    <property type="entry name" value="Biofilm_reg_signaling"/>
</dbReference>
<feature type="domain" description="EAL" evidence="1">
    <location>
        <begin position="180"/>
        <end position="431"/>
    </location>
</feature>
<dbReference type="PANTHER" id="PTHR44757">
    <property type="entry name" value="DIGUANYLATE CYCLASE DGCP"/>
    <property type="match status" value="1"/>
</dbReference>
<dbReference type="AlphaFoldDB" id="A0A1H2GHD2"/>
<dbReference type="SMART" id="SM00267">
    <property type="entry name" value="GGDEF"/>
    <property type="match status" value="1"/>
</dbReference>
<dbReference type="EMBL" id="LT629785">
    <property type="protein sequence ID" value="SDU19005.1"/>
    <property type="molecule type" value="Genomic_DNA"/>
</dbReference>
<dbReference type="RefSeq" id="WP_090195251.1">
    <property type="nucleotide sequence ID" value="NZ_LT629785.1"/>
</dbReference>
<sequence>MESTGIDSLTGLLDRHGCLRTAKRLTANAKRSRRPLIALWLNIDRFRLINGSLGMVGGDNVIAKLAGRMQERLQHRAHLARMGSDDFLLLASGYAAGEATLMAAEVMALIKQPLKIGAVTLHPTCSIGMASLEYAEETGAFLHRAELAMFEAKQQGGDQMVIFGEEQLPGWLGVKLAREELEIEHKLHAALDSGGLYLQFQPVLRLDGSVESVEALMRCEINGELVAPNTFIPVAEKSGLIVRLGEWCLLKAAIQAKHLSEAGINTKIAVNVSRAQLTAPKFSKALYTALVVSGVAPELIELEITESLFMDVSELVQNHLRDAIEMGVSLSIDDFGTGYSCLATLKDIPASKLKIDRAFIAPLPADQRVFSMVKAITQLGHELGMTVVAEGVENNAQLDYLLEAGVDAVQGYLHTRPMHEKELLDWLLEQKKMDWSADYHSKRR</sequence>
<dbReference type="PROSITE" id="PS50887">
    <property type="entry name" value="GGDEF"/>
    <property type="match status" value="1"/>
</dbReference>
<dbReference type="STRING" id="364197.SAMN05216296_2298"/>
<dbReference type="Gene3D" id="3.20.20.450">
    <property type="entry name" value="EAL domain"/>
    <property type="match status" value="1"/>
</dbReference>
<protein>
    <submittedName>
        <fullName evidence="3">Diguanylate cyclase (GGDEF) domain-containing protein</fullName>
    </submittedName>
</protein>
<evidence type="ECO:0000313" key="4">
    <source>
        <dbReference type="Proteomes" id="UP000243232"/>
    </source>
</evidence>